<dbReference type="EMBL" id="MU273493">
    <property type="protein sequence ID" value="KAI0034857.1"/>
    <property type="molecule type" value="Genomic_DNA"/>
</dbReference>
<proteinExistence type="predicted"/>
<reference evidence="1" key="2">
    <citation type="journal article" date="2022" name="New Phytol.">
        <title>Evolutionary transition to the ectomycorrhizal habit in the genomes of a hyperdiverse lineage of mushroom-forming fungi.</title>
        <authorList>
            <person name="Looney B."/>
            <person name="Miyauchi S."/>
            <person name="Morin E."/>
            <person name="Drula E."/>
            <person name="Courty P.E."/>
            <person name="Kohler A."/>
            <person name="Kuo A."/>
            <person name="LaButti K."/>
            <person name="Pangilinan J."/>
            <person name="Lipzen A."/>
            <person name="Riley R."/>
            <person name="Andreopoulos W."/>
            <person name="He G."/>
            <person name="Johnson J."/>
            <person name="Nolan M."/>
            <person name="Tritt A."/>
            <person name="Barry K.W."/>
            <person name="Grigoriev I.V."/>
            <person name="Nagy L.G."/>
            <person name="Hibbett D."/>
            <person name="Henrissat B."/>
            <person name="Matheny P.B."/>
            <person name="Labbe J."/>
            <person name="Martin F.M."/>
        </authorList>
    </citation>
    <scope>NUCLEOTIDE SEQUENCE</scope>
    <source>
        <strain evidence="1">EC-137</strain>
    </source>
</reference>
<evidence type="ECO:0000313" key="1">
    <source>
        <dbReference type="EMBL" id="KAI0034857.1"/>
    </source>
</evidence>
<gene>
    <name evidence="1" type="ORF">K488DRAFT_7043</name>
</gene>
<accession>A0ACB8QT63</accession>
<evidence type="ECO:0000313" key="2">
    <source>
        <dbReference type="Proteomes" id="UP000814128"/>
    </source>
</evidence>
<feature type="non-terminal residue" evidence="1">
    <location>
        <position position="1234"/>
    </location>
</feature>
<protein>
    <submittedName>
        <fullName evidence="1">Gryzun, putative trafficking through golgi-domain-containing protein</fullName>
    </submittedName>
</protein>
<comment type="caution">
    <text evidence="1">The sequence shown here is derived from an EMBL/GenBank/DDBJ whole genome shotgun (WGS) entry which is preliminary data.</text>
</comment>
<name>A0ACB8QT63_9AGAM</name>
<keyword evidence="2" id="KW-1185">Reference proteome</keyword>
<reference evidence="1" key="1">
    <citation type="submission" date="2021-02" db="EMBL/GenBank/DDBJ databases">
        <authorList>
            <consortium name="DOE Joint Genome Institute"/>
            <person name="Ahrendt S."/>
            <person name="Looney B.P."/>
            <person name="Miyauchi S."/>
            <person name="Morin E."/>
            <person name="Drula E."/>
            <person name="Courty P.E."/>
            <person name="Chicoki N."/>
            <person name="Fauchery L."/>
            <person name="Kohler A."/>
            <person name="Kuo A."/>
            <person name="Labutti K."/>
            <person name="Pangilinan J."/>
            <person name="Lipzen A."/>
            <person name="Riley R."/>
            <person name="Andreopoulos W."/>
            <person name="He G."/>
            <person name="Johnson J."/>
            <person name="Barry K.W."/>
            <person name="Grigoriev I.V."/>
            <person name="Nagy L."/>
            <person name="Hibbett D."/>
            <person name="Henrissat B."/>
            <person name="Matheny P.B."/>
            <person name="Labbe J."/>
            <person name="Martin F."/>
        </authorList>
    </citation>
    <scope>NUCLEOTIDE SEQUENCE</scope>
    <source>
        <strain evidence="1">EC-137</strain>
    </source>
</reference>
<organism evidence="1 2">
    <name type="scientific">Vararia minispora EC-137</name>
    <dbReference type="NCBI Taxonomy" id="1314806"/>
    <lineage>
        <taxon>Eukaryota</taxon>
        <taxon>Fungi</taxon>
        <taxon>Dikarya</taxon>
        <taxon>Basidiomycota</taxon>
        <taxon>Agaricomycotina</taxon>
        <taxon>Agaricomycetes</taxon>
        <taxon>Russulales</taxon>
        <taxon>Lachnocladiaceae</taxon>
        <taxon>Vararia</taxon>
    </lineage>
</organism>
<dbReference type="Proteomes" id="UP000814128">
    <property type="component" value="Unassembled WGS sequence"/>
</dbReference>
<sequence length="1234" mass="136650">MNSYPPELLAQLAPVMFVAGLDVQAPAPAVEPEVTTPGDQPRPPQQDVFEVLSLRLRDALVNQRKPAIWQPEKTKTFQVVLVDKDVRFPPRKIAPSRDLTQSAVYHSPLSPLTPTSPLHPDGLIAPIWIRKHTQLVPSVFVFFTRLYEAPAAHLARSPLDPIPPEKEAEEKRRDAELSADIAQRKKSTGDRGIKLTVVLLASRKMLDDPALDTRLSFIRRQSGLDSRAALFVLSPVSPVELGEFIKSLQQALYDPAVEYYTSHSKRVRRKRNRHAQSTSSYMPPHSPLASNAPRPLRPEGWTVRYEYKMACFAEFRGEDEVALKHYQDAYSTLVLMFGSAATLPPRTKRWAEAKVLADCVNIKICKLYLYNNEHSLALSQHNAHIRKFADFSRGWGIGEETFEFWSWIARQHRVFAELLEQGIRSTLILPTHLPTTGPSQTQAALLDEMRVLGLNPANALQHPGFFYYLAAGSTERRRRCFLAVDAAGPSAAKNSPGYANEKKVDHFAIVLELYTKAYELFKKHSAANVQGNGRLSLRIAYQIAHTYYEASKFDMAVRFFERISKTYRREKWGVMLRPLLSTWYACAQQLGDVELSVRLLIEMLAYGREGENEDEDPIEDDLLAILKNTMPSSLEEPVLVDLSESALVFVTSVVFWKSSVAVNERVAFQLSLKAPAAVSIASLPFASLTLFFSHRTHPVIIRHALLEKRANVTRIDLGDVLTDNALIEVEGNLRWNKRDSIVLTGAVASSSPGTVTVSKALLTLKEGSWTVEIPILDHTSDDTLSSAAWYSTFDPPTSIIVRRSNVSEVSVRHEPHRLDIDFTHPSPAYLDEEYPIVVNVTNTDDRSFDVLLDVLLQPTEIDDAVNSIQIDEERSSSLLKGVSLGRIAPGATASKTIYLTNIGAAGDRILDISIQSAANVPAAADDTPSADVEHNDSAAEDTEATHDGGIETMHLDTAEALQTLTIATVAPISVEHDVRYMHSRKPMPALTDLAAYESDYWDESVGGEAIVSLRMACAGPHGISVETARLVRKNGPHAKVVHCTMDKDELTLGPEWFPGDEFAAVARVSMMLEDEAGSEDAIAGPGHYELVWRRINPDGTHGPLSTSNFALPPLTPPRPGLLALLTLPASARLHVATHAHLLLRNLRAERTADISVSLEADPAGEPFLVAGARNARVPTLMPGTEVRLSWILVPLECGYVRAPRVRVVDRRGEGENEGIVVRVIDTRREGRGER</sequence>